<evidence type="ECO:0000256" key="1">
    <source>
        <dbReference type="ARBA" id="ARBA00004141"/>
    </source>
</evidence>
<evidence type="ECO:0000256" key="2">
    <source>
        <dbReference type="ARBA" id="ARBA00022692"/>
    </source>
</evidence>
<reference evidence="6" key="2">
    <citation type="submission" date="2021-05" db="EMBL/GenBank/DDBJ databases">
        <title>Protein family content uncovers lineage relationships and bacterial pathway maintenance mechanisms in DPANN archaea.</title>
        <authorList>
            <person name="Castelle C.J."/>
            <person name="Meheust R."/>
            <person name="Jaffe A.L."/>
            <person name="Seitz K."/>
            <person name="Gong X."/>
            <person name="Baker B.J."/>
            <person name="Banfield J.F."/>
        </authorList>
    </citation>
    <scope>NUCLEOTIDE SEQUENCE</scope>
    <source>
        <strain evidence="6">RIFCSPLOWO2_01_FULL_AR10_48_17</strain>
    </source>
</reference>
<feature type="transmembrane region" description="Helical" evidence="5">
    <location>
        <begin position="35"/>
        <end position="55"/>
    </location>
</feature>
<dbReference type="InterPro" id="IPR003689">
    <property type="entry name" value="ZIP"/>
</dbReference>
<keyword evidence="4 5" id="KW-0472">Membrane</keyword>
<protein>
    <submittedName>
        <fullName evidence="6">ZIP family metal transporter</fullName>
    </submittedName>
</protein>
<evidence type="ECO:0000256" key="3">
    <source>
        <dbReference type="ARBA" id="ARBA00022989"/>
    </source>
</evidence>
<proteinExistence type="predicted"/>
<accession>A0A8T4L9V8</accession>
<dbReference type="AlphaFoldDB" id="A0A8T4L9V8"/>
<dbReference type="PANTHER" id="PTHR16950">
    <property type="entry name" value="ZINC TRANSPORTER SLC39A7 HISTIDINE-RICH MEMBRANE PROTEIN KE4"/>
    <property type="match status" value="1"/>
</dbReference>
<dbReference type="EMBL" id="JAGVWC010000010">
    <property type="protein sequence ID" value="MBS3061500.1"/>
    <property type="molecule type" value="Genomic_DNA"/>
</dbReference>
<name>A0A8T4L9V8_9ARCH</name>
<dbReference type="Proteomes" id="UP000675968">
    <property type="component" value="Unassembled WGS sequence"/>
</dbReference>
<evidence type="ECO:0000313" key="7">
    <source>
        <dbReference type="Proteomes" id="UP000675968"/>
    </source>
</evidence>
<feature type="transmembrane region" description="Helical" evidence="5">
    <location>
        <begin position="170"/>
        <end position="191"/>
    </location>
</feature>
<dbReference type="PANTHER" id="PTHR16950:SF16">
    <property type="entry name" value="ZINC TRANSPORTER ZIP13"/>
    <property type="match status" value="1"/>
</dbReference>
<dbReference type="Pfam" id="PF02535">
    <property type="entry name" value="Zip"/>
    <property type="match status" value="2"/>
</dbReference>
<keyword evidence="2 5" id="KW-0812">Transmembrane</keyword>
<feature type="transmembrane region" description="Helical" evidence="5">
    <location>
        <begin position="197"/>
        <end position="218"/>
    </location>
</feature>
<comment type="caution">
    <text evidence="6">The sequence shown here is derived from an EMBL/GenBank/DDBJ whole genome shotgun (WGS) entry which is preliminary data.</text>
</comment>
<dbReference type="GO" id="GO:0016020">
    <property type="term" value="C:membrane"/>
    <property type="evidence" value="ECO:0007669"/>
    <property type="project" value="UniProtKB-SubCell"/>
</dbReference>
<keyword evidence="3 5" id="KW-1133">Transmembrane helix</keyword>
<comment type="subcellular location">
    <subcellularLocation>
        <location evidence="1">Membrane</location>
        <topology evidence="1">Multi-pass membrane protein</topology>
    </subcellularLocation>
</comment>
<evidence type="ECO:0000256" key="4">
    <source>
        <dbReference type="ARBA" id="ARBA00023136"/>
    </source>
</evidence>
<feature type="transmembrane region" description="Helical" evidence="5">
    <location>
        <begin position="6"/>
        <end position="28"/>
    </location>
</feature>
<sequence>MDPLLWILGSVFTVSLVSVIGIVLLFWRSPILQKYLLFFVSFAAGTLLGDVFLHLIPEAIEGSTESLRSFGIFFCVGFFIFLLIEKTMHWHHHSGTPVGEEMHQHSLGFMNLLGDGIHNLLDGMIIAGAYLVSFPAGVATTLAVIFHEIPQEIGDFGILLYSGFSKKKALLFNFVTALSAVLGALITFFLFEKMGMVQTFLLPIAAGGMLYIAAADLIPETKKETKPSAIFAHTLLMALGVLVMFFLTFLE</sequence>
<evidence type="ECO:0000313" key="6">
    <source>
        <dbReference type="EMBL" id="MBS3061500.1"/>
    </source>
</evidence>
<organism evidence="6 7">
    <name type="scientific">Candidatus Iainarchaeum sp</name>
    <dbReference type="NCBI Taxonomy" id="3101447"/>
    <lineage>
        <taxon>Archaea</taxon>
        <taxon>Candidatus Iainarchaeota</taxon>
        <taxon>Candidatus Iainarchaeia</taxon>
        <taxon>Candidatus Iainarchaeales</taxon>
        <taxon>Candidatus Iainarchaeaceae</taxon>
        <taxon>Candidatus Iainarchaeum</taxon>
    </lineage>
</organism>
<feature type="transmembrane region" description="Helical" evidence="5">
    <location>
        <begin position="230"/>
        <end position="250"/>
    </location>
</feature>
<evidence type="ECO:0000256" key="5">
    <source>
        <dbReference type="SAM" id="Phobius"/>
    </source>
</evidence>
<dbReference type="GO" id="GO:0046873">
    <property type="term" value="F:metal ion transmembrane transporter activity"/>
    <property type="evidence" value="ECO:0007669"/>
    <property type="project" value="InterPro"/>
</dbReference>
<feature type="transmembrane region" description="Helical" evidence="5">
    <location>
        <begin position="67"/>
        <end position="84"/>
    </location>
</feature>
<gene>
    <name evidence="6" type="ORF">J4215_02875</name>
</gene>
<reference evidence="6" key="1">
    <citation type="submission" date="2021-03" db="EMBL/GenBank/DDBJ databases">
        <authorList>
            <person name="Jaffe A."/>
        </authorList>
    </citation>
    <scope>NUCLEOTIDE SEQUENCE</scope>
    <source>
        <strain evidence="6">RIFCSPLOWO2_01_FULL_AR10_48_17</strain>
    </source>
</reference>